<sequence length="60" mass="6063">MTHRTLPTQRPTTTGQHGTPTKKALAKHRLATHLALCASGPAAGDAAMIAAAMAAKKSGS</sequence>
<feature type="region of interest" description="Disordered" evidence="1">
    <location>
        <begin position="1"/>
        <end position="21"/>
    </location>
</feature>
<evidence type="ECO:0000256" key="1">
    <source>
        <dbReference type="SAM" id="MobiDB-lite"/>
    </source>
</evidence>
<name>A0A1Q9BPN0_SYMMI</name>
<feature type="compositionally biased region" description="Polar residues" evidence="1">
    <location>
        <begin position="1"/>
        <end position="19"/>
    </location>
</feature>
<protein>
    <submittedName>
        <fullName evidence="2">Uncharacterized protein</fullName>
    </submittedName>
</protein>
<dbReference type="EMBL" id="LSRX01007782">
    <property type="protein sequence ID" value="OLP71771.1"/>
    <property type="molecule type" value="Genomic_DNA"/>
</dbReference>
<gene>
    <name evidence="2" type="ORF">AK812_SmicGene48406</name>
</gene>
<keyword evidence="3" id="KW-1185">Reference proteome</keyword>
<reference evidence="2 3" key="1">
    <citation type="submission" date="2016-02" db="EMBL/GenBank/DDBJ databases">
        <title>Genome analysis of coral dinoflagellate symbionts highlights evolutionary adaptations to a symbiotic lifestyle.</title>
        <authorList>
            <person name="Aranda M."/>
            <person name="Li Y."/>
            <person name="Liew Y.J."/>
            <person name="Baumgarten S."/>
            <person name="Simakov O."/>
            <person name="Wilson M."/>
            <person name="Piel J."/>
            <person name="Ashoor H."/>
            <person name="Bougouffa S."/>
            <person name="Bajic V.B."/>
            <person name="Ryu T."/>
            <person name="Ravasi T."/>
            <person name="Bayer T."/>
            <person name="Micklem G."/>
            <person name="Kim H."/>
            <person name="Bhak J."/>
            <person name="Lajeunesse T.C."/>
            <person name="Voolstra C.R."/>
        </authorList>
    </citation>
    <scope>NUCLEOTIDE SEQUENCE [LARGE SCALE GENOMIC DNA]</scope>
    <source>
        <strain evidence="2 3">CCMP2467</strain>
    </source>
</reference>
<proteinExistence type="predicted"/>
<dbReference type="AlphaFoldDB" id="A0A1Q9BPN0"/>
<accession>A0A1Q9BPN0</accession>
<dbReference type="OrthoDB" id="10536826at2759"/>
<feature type="non-terminal residue" evidence="2">
    <location>
        <position position="60"/>
    </location>
</feature>
<evidence type="ECO:0000313" key="2">
    <source>
        <dbReference type="EMBL" id="OLP71771.1"/>
    </source>
</evidence>
<dbReference type="Proteomes" id="UP000186817">
    <property type="component" value="Unassembled WGS sequence"/>
</dbReference>
<evidence type="ECO:0000313" key="3">
    <source>
        <dbReference type="Proteomes" id="UP000186817"/>
    </source>
</evidence>
<comment type="caution">
    <text evidence="2">The sequence shown here is derived from an EMBL/GenBank/DDBJ whole genome shotgun (WGS) entry which is preliminary data.</text>
</comment>
<organism evidence="2 3">
    <name type="scientific">Symbiodinium microadriaticum</name>
    <name type="common">Dinoflagellate</name>
    <name type="synonym">Zooxanthella microadriatica</name>
    <dbReference type="NCBI Taxonomy" id="2951"/>
    <lineage>
        <taxon>Eukaryota</taxon>
        <taxon>Sar</taxon>
        <taxon>Alveolata</taxon>
        <taxon>Dinophyceae</taxon>
        <taxon>Suessiales</taxon>
        <taxon>Symbiodiniaceae</taxon>
        <taxon>Symbiodinium</taxon>
    </lineage>
</organism>